<evidence type="ECO:0000256" key="3">
    <source>
        <dbReference type="ARBA" id="ARBA00022452"/>
    </source>
</evidence>
<evidence type="ECO:0000259" key="13">
    <source>
        <dbReference type="Pfam" id="PF00593"/>
    </source>
</evidence>
<evidence type="ECO:0000256" key="7">
    <source>
        <dbReference type="ARBA" id="ARBA00023065"/>
    </source>
</evidence>
<feature type="domain" description="TonB-dependent receptor-like beta-barrel" evidence="13">
    <location>
        <begin position="306"/>
        <end position="746"/>
    </location>
</feature>
<evidence type="ECO:0000256" key="6">
    <source>
        <dbReference type="ARBA" id="ARBA00023004"/>
    </source>
</evidence>
<keyword evidence="4" id="KW-0410">Iron transport</keyword>
<evidence type="ECO:0000313" key="16">
    <source>
        <dbReference type="Proteomes" id="UP000249066"/>
    </source>
</evidence>
<keyword evidence="3" id="KW-1134">Transmembrane beta strand</keyword>
<sequence length="787" mass="86661">MKSVARAGVKTLFVSALLASSSLVAAQATTPAETGSSDAVEGLGDIVVTALKRNDTLQNIPLAITAIDTKKLDQLQVADFYDYARYLPSLSYQSIAPGFSNVYFRGIASGENANHSAQLPSVGTYLDEAPITTIQGALDIHVYDIARVEALAGPQGTLYGASSEAGTVRIITNKPELGKFYGAANAEVNTVRHGDQGYVGEGFVNIPVADMMALRVVGWYDHAGGYIDNIYGSRTFPTGNLTVNNAPFVKKNYNDVDTYGGRASLLIELDDNWTVMPQIMGQKQKTNGSFAEELGLKKYQTIQYNPEKIQDNWYQAALTITGKIGSFDLTYAGAYLNRKDHTQSDYSDYAYYYDALFGYGAYYVDNQGNPIPNQRVDGYDRYKKMSHELRLSWQGDHAHWVIGGFYQRQTHNIEQHYIIDGLADALWVDPSAPDNIWLTKQRRIDRDYAAFGELTVNPTDKWEVTIGARVFKFDNSLVGFYGYGSGFSGSTGVAACFGPTIVPGSPCTNLDKRVKDTGFTHKINVTYKITPNKLIYFTNSRGFRPGGINRRGTLPPYKPDFVLNYEAGWKTSWFDNRLRWNGALYWIDWKDIQFSYLGANGLTEIRNAGNGRSRGVETEITAAPIRGLTLTLSGAYTDAKLKTPYCRIANPQFDCSIPGGNFTQAPAGTRLPITPKFKGNVQARYEFDALGGTAHVQAAGVYQSKISFDLRTVERGILGDQKGYGTVDFAAGWDKGPYSVELYVRNAFDVEGGTFRTTQCAVQTCGGTVYSFPIQPMTIGLRLGTKF</sequence>
<dbReference type="Gene3D" id="2.40.170.20">
    <property type="entry name" value="TonB-dependent receptor, beta-barrel domain"/>
    <property type="match status" value="1"/>
</dbReference>
<keyword evidence="12" id="KW-0732">Signal</keyword>
<evidence type="ECO:0000256" key="8">
    <source>
        <dbReference type="ARBA" id="ARBA00023077"/>
    </source>
</evidence>
<dbReference type="GO" id="GO:0006826">
    <property type="term" value="P:iron ion transport"/>
    <property type="evidence" value="ECO:0007669"/>
    <property type="project" value="UniProtKB-KW"/>
</dbReference>
<keyword evidence="2" id="KW-0813">Transport</keyword>
<evidence type="ECO:0000256" key="11">
    <source>
        <dbReference type="RuleBase" id="RU003357"/>
    </source>
</evidence>
<name>A0A2W5C5K0_9SPHN</name>
<keyword evidence="8 11" id="KW-0798">TonB box</keyword>
<dbReference type="InterPro" id="IPR039426">
    <property type="entry name" value="TonB-dep_rcpt-like"/>
</dbReference>
<dbReference type="PANTHER" id="PTHR32552:SF81">
    <property type="entry name" value="TONB-DEPENDENT OUTER MEMBRANE RECEPTOR"/>
    <property type="match status" value="1"/>
</dbReference>
<evidence type="ECO:0000256" key="4">
    <source>
        <dbReference type="ARBA" id="ARBA00022496"/>
    </source>
</evidence>
<keyword evidence="10" id="KW-0998">Cell outer membrane</keyword>
<evidence type="ECO:0000313" key="15">
    <source>
        <dbReference type="EMBL" id="PZO89488.1"/>
    </source>
</evidence>
<feature type="domain" description="TonB-dependent receptor plug" evidence="14">
    <location>
        <begin position="57"/>
        <end position="167"/>
    </location>
</feature>
<dbReference type="InterPro" id="IPR012910">
    <property type="entry name" value="Plug_dom"/>
</dbReference>
<keyword evidence="9 11" id="KW-0472">Membrane</keyword>
<evidence type="ECO:0000256" key="10">
    <source>
        <dbReference type="ARBA" id="ARBA00023237"/>
    </source>
</evidence>
<evidence type="ECO:0000256" key="5">
    <source>
        <dbReference type="ARBA" id="ARBA00022692"/>
    </source>
</evidence>
<evidence type="ECO:0000256" key="2">
    <source>
        <dbReference type="ARBA" id="ARBA00022448"/>
    </source>
</evidence>
<gene>
    <name evidence="15" type="ORF">DI623_10095</name>
</gene>
<keyword evidence="7" id="KW-0406">Ion transport</keyword>
<dbReference type="Proteomes" id="UP000249066">
    <property type="component" value="Unassembled WGS sequence"/>
</dbReference>
<dbReference type="InterPro" id="IPR000531">
    <property type="entry name" value="Beta-barrel_TonB"/>
</dbReference>
<dbReference type="PANTHER" id="PTHR32552">
    <property type="entry name" value="FERRICHROME IRON RECEPTOR-RELATED"/>
    <property type="match status" value="1"/>
</dbReference>
<dbReference type="GO" id="GO:0009279">
    <property type="term" value="C:cell outer membrane"/>
    <property type="evidence" value="ECO:0007669"/>
    <property type="project" value="UniProtKB-SubCell"/>
</dbReference>
<evidence type="ECO:0000256" key="1">
    <source>
        <dbReference type="ARBA" id="ARBA00004571"/>
    </source>
</evidence>
<feature type="signal peptide" evidence="12">
    <location>
        <begin position="1"/>
        <end position="26"/>
    </location>
</feature>
<dbReference type="Pfam" id="PF00593">
    <property type="entry name" value="TonB_dep_Rec_b-barrel"/>
    <property type="match status" value="1"/>
</dbReference>
<dbReference type="SUPFAM" id="SSF56935">
    <property type="entry name" value="Porins"/>
    <property type="match status" value="1"/>
</dbReference>
<evidence type="ECO:0000259" key="14">
    <source>
        <dbReference type="Pfam" id="PF07715"/>
    </source>
</evidence>
<accession>A0A2W5C5K0</accession>
<dbReference type="InterPro" id="IPR036942">
    <property type="entry name" value="Beta-barrel_TonB_sf"/>
</dbReference>
<comment type="similarity">
    <text evidence="11">Belongs to the TonB-dependent receptor family.</text>
</comment>
<protein>
    <submittedName>
        <fullName evidence="15">TonB-dependent receptor</fullName>
    </submittedName>
</protein>
<dbReference type="Pfam" id="PF07715">
    <property type="entry name" value="Plug"/>
    <property type="match status" value="1"/>
</dbReference>
<dbReference type="EMBL" id="QFNN01000057">
    <property type="protein sequence ID" value="PZO89488.1"/>
    <property type="molecule type" value="Genomic_DNA"/>
</dbReference>
<evidence type="ECO:0000256" key="12">
    <source>
        <dbReference type="SAM" id="SignalP"/>
    </source>
</evidence>
<keyword evidence="15" id="KW-0675">Receptor</keyword>
<reference evidence="15 16" key="1">
    <citation type="submission" date="2017-08" db="EMBL/GenBank/DDBJ databases">
        <title>Infants hospitalized years apart are colonized by the same room-sourced microbial strains.</title>
        <authorList>
            <person name="Brooks B."/>
            <person name="Olm M.R."/>
            <person name="Firek B.A."/>
            <person name="Baker R."/>
            <person name="Thomas B.C."/>
            <person name="Morowitz M.J."/>
            <person name="Banfield J.F."/>
        </authorList>
    </citation>
    <scope>NUCLEOTIDE SEQUENCE [LARGE SCALE GENOMIC DNA]</scope>
    <source>
        <strain evidence="15">S2_018_000_R2_101</strain>
    </source>
</reference>
<dbReference type="AlphaFoldDB" id="A0A2W5C5K0"/>
<organism evidence="15 16">
    <name type="scientific">Sphingomonas sanxanigenens</name>
    <dbReference type="NCBI Taxonomy" id="397260"/>
    <lineage>
        <taxon>Bacteria</taxon>
        <taxon>Pseudomonadati</taxon>
        <taxon>Pseudomonadota</taxon>
        <taxon>Alphaproteobacteria</taxon>
        <taxon>Sphingomonadales</taxon>
        <taxon>Sphingomonadaceae</taxon>
        <taxon>Sphingomonas</taxon>
    </lineage>
</organism>
<evidence type="ECO:0000256" key="9">
    <source>
        <dbReference type="ARBA" id="ARBA00023136"/>
    </source>
</evidence>
<proteinExistence type="inferred from homology"/>
<keyword evidence="6" id="KW-0408">Iron</keyword>
<keyword evidence="5" id="KW-0812">Transmembrane</keyword>
<feature type="chain" id="PRO_5015981198" evidence="12">
    <location>
        <begin position="27"/>
        <end position="787"/>
    </location>
</feature>
<comment type="subcellular location">
    <subcellularLocation>
        <location evidence="1">Cell outer membrane</location>
        <topology evidence="1">Multi-pass membrane protein</topology>
    </subcellularLocation>
</comment>
<comment type="caution">
    <text evidence="15">The sequence shown here is derived from an EMBL/GenBank/DDBJ whole genome shotgun (WGS) entry which is preliminary data.</text>
</comment>